<evidence type="ECO:0000313" key="1">
    <source>
        <dbReference type="EMBL" id="MBC3790734.1"/>
    </source>
</evidence>
<organism evidence="1 2">
    <name type="scientific">Spirosoma utsteinense</name>
    <dbReference type="NCBI Taxonomy" id="2585773"/>
    <lineage>
        <taxon>Bacteria</taxon>
        <taxon>Pseudomonadati</taxon>
        <taxon>Bacteroidota</taxon>
        <taxon>Cytophagia</taxon>
        <taxon>Cytophagales</taxon>
        <taxon>Cytophagaceae</taxon>
        <taxon>Spirosoma</taxon>
    </lineage>
</organism>
<proteinExistence type="predicted"/>
<gene>
    <name evidence="1" type="ORF">FH603_1225</name>
</gene>
<dbReference type="EMBL" id="VFIA01000005">
    <property type="protein sequence ID" value="MBC3790734.1"/>
    <property type="molecule type" value="Genomic_DNA"/>
</dbReference>
<accession>A0ABR6W2C4</accession>
<evidence type="ECO:0000313" key="2">
    <source>
        <dbReference type="Proteomes" id="UP000700732"/>
    </source>
</evidence>
<keyword evidence="2" id="KW-1185">Reference proteome</keyword>
<protein>
    <submittedName>
        <fullName evidence="1">Uncharacterized protein</fullName>
    </submittedName>
</protein>
<name>A0ABR6W2C4_9BACT</name>
<reference evidence="1 2" key="1">
    <citation type="submission" date="2019-06" db="EMBL/GenBank/DDBJ databases">
        <title>Spirosoma utsteinense sp. nov. isolated from Antarctic ice-free soils.</title>
        <authorList>
            <person name="Tahon G."/>
        </authorList>
    </citation>
    <scope>NUCLEOTIDE SEQUENCE [LARGE SCALE GENOMIC DNA]</scope>
    <source>
        <strain evidence="1 2">LMG 31447</strain>
    </source>
</reference>
<sequence length="42" mass="4883">MIGRELDNALELFDIYGVLPNQNFEPFCSDNQYIAFLVTSKR</sequence>
<comment type="caution">
    <text evidence="1">The sequence shown here is derived from an EMBL/GenBank/DDBJ whole genome shotgun (WGS) entry which is preliminary data.</text>
</comment>
<dbReference type="Proteomes" id="UP000700732">
    <property type="component" value="Unassembled WGS sequence"/>
</dbReference>